<dbReference type="InParanoid" id="A0A1I2FEN7"/>
<dbReference type="InterPro" id="IPR006224">
    <property type="entry name" value="PsdUridine_synth_RluA-like_CS"/>
</dbReference>
<dbReference type="InterPro" id="IPR050188">
    <property type="entry name" value="RluA_PseudoU_synthase"/>
</dbReference>
<dbReference type="PANTHER" id="PTHR21600">
    <property type="entry name" value="MITOCHONDRIAL RNA PSEUDOURIDINE SYNTHASE"/>
    <property type="match status" value="1"/>
</dbReference>
<dbReference type="eggNOG" id="COG0564">
    <property type="taxonomic scope" value="Bacteria"/>
</dbReference>
<dbReference type="Gene3D" id="3.30.2350.10">
    <property type="entry name" value="Pseudouridine synthase"/>
    <property type="match status" value="1"/>
</dbReference>
<dbReference type="Pfam" id="PF00849">
    <property type="entry name" value="PseudoU_synth_2"/>
    <property type="match status" value="1"/>
</dbReference>
<dbReference type="EMBL" id="FONA01000028">
    <property type="protein sequence ID" value="SFF03463.1"/>
    <property type="molecule type" value="Genomic_DNA"/>
</dbReference>
<dbReference type="FunCoup" id="A0A1I2FEN7">
    <property type="interactions" value="157"/>
</dbReference>
<dbReference type="InterPro" id="IPR006145">
    <property type="entry name" value="PsdUridine_synth_RsuA/RluA"/>
</dbReference>
<name>A0A1I2FEN7_9BACT</name>
<evidence type="ECO:0000313" key="4">
    <source>
        <dbReference type="EMBL" id="SFF03463.1"/>
    </source>
</evidence>
<accession>A0A1I2FEN7</accession>
<reference evidence="4 5" key="1">
    <citation type="submission" date="2016-10" db="EMBL/GenBank/DDBJ databases">
        <authorList>
            <person name="de Groot N.N."/>
        </authorList>
    </citation>
    <scope>NUCLEOTIDE SEQUENCE [LARGE SCALE GENOMIC DNA]</scope>
    <source>
        <strain evidence="4 5">DSM 19012</strain>
    </source>
</reference>
<feature type="domain" description="Pseudouridine synthase RsuA/RluA-like" evidence="3">
    <location>
        <begin position="11"/>
        <end position="166"/>
    </location>
</feature>
<evidence type="ECO:0000259" key="3">
    <source>
        <dbReference type="Pfam" id="PF00849"/>
    </source>
</evidence>
<dbReference type="GO" id="GO:0009982">
    <property type="term" value="F:pseudouridine synthase activity"/>
    <property type="evidence" value="ECO:0007669"/>
    <property type="project" value="InterPro"/>
</dbReference>
<dbReference type="Proteomes" id="UP000181976">
    <property type="component" value="Unassembled WGS sequence"/>
</dbReference>
<evidence type="ECO:0000256" key="2">
    <source>
        <dbReference type="ARBA" id="ARBA00023235"/>
    </source>
</evidence>
<keyword evidence="5" id="KW-1185">Reference proteome</keyword>
<comment type="similarity">
    <text evidence="1">Belongs to the pseudouridine synthase RluA family.</text>
</comment>
<protein>
    <submittedName>
        <fullName evidence="4">23S rRNA pseudouridine1911/1915/1917 synthase</fullName>
    </submittedName>
</protein>
<dbReference type="GO" id="GO:0003723">
    <property type="term" value="F:RNA binding"/>
    <property type="evidence" value="ECO:0007669"/>
    <property type="project" value="InterPro"/>
</dbReference>
<dbReference type="GO" id="GO:0006396">
    <property type="term" value="P:RNA processing"/>
    <property type="evidence" value="ECO:0007669"/>
    <property type="project" value="UniProtKB-ARBA"/>
</dbReference>
<evidence type="ECO:0000313" key="5">
    <source>
        <dbReference type="Proteomes" id="UP000181976"/>
    </source>
</evidence>
<dbReference type="RefSeq" id="WP_202796542.1">
    <property type="nucleotide sequence ID" value="NZ_AFSL01000089.1"/>
</dbReference>
<dbReference type="InterPro" id="IPR020103">
    <property type="entry name" value="PsdUridine_synth_cat_dom_sf"/>
</dbReference>
<keyword evidence="2" id="KW-0413">Isomerase</keyword>
<proteinExistence type="inferred from homology"/>
<dbReference type="GO" id="GO:0140098">
    <property type="term" value="F:catalytic activity, acting on RNA"/>
    <property type="evidence" value="ECO:0007669"/>
    <property type="project" value="UniProtKB-ARBA"/>
</dbReference>
<evidence type="ECO:0000256" key="1">
    <source>
        <dbReference type="ARBA" id="ARBA00010876"/>
    </source>
</evidence>
<dbReference type="GO" id="GO:0001522">
    <property type="term" value="P:pseudouridine synthesis"/>
    <property type="evidence" value="ECO:0007669"/>
    <property type="project" value="InterPro"/>
</dbReference>
<dbReference type="PROSITE" id="PS01129">
    <property type="entry name" value="PSI_RLU"/>
    <property type="match status" value="1"/>
</dbReference>
<dbReference type="CDD" id="cd02869">
    <property type="entry name" value="PseudoU_synth_RluA_like"/>
    <property type="match status" value="1"/>
</dbReference>
<dbReference type="STRING" id="385682.SAMN05444380_12820"/>
<organism evidence="4 5">
    <name type="scientific">Thermophagus xiamenensis</name>
    <dbReference type="NCBI Taxonomy" id="385682"/>
    <lineage>
        <taxon>Bacteria</taxon>
        <taxon>Pseudomonadati</taxon>
        <taxon>Bacteroidota</taxon>
        <taxon>Bacteroidia</taxon>
        <taxon>Marinilabiliales</taxon>
        <taxon>Marinilabiliaceae</taxon>
        <taxon>Thermophagus</taxon>
    </lineage>
</organism>
<dbReference type="SUPFAM" id="SSF55120">
    <property type="entry name" value="Pseudouridine synthase"/>
    <property type="match status" value="1"/>
</dbReference>
<dbReference type="PANTHER" id="PTHR21600:SF83">
    <property type="entry name" value="PSEUDOURIDYLATE SYNTHASE RPUSD4, MITOCHONDRIAL"/>
    <property type="match status" value="1"/>
</dbReference>
<dbReference type="AlphaFoldDB" id="A0A1I2FEN7"/>
<gene>
    <name evidence="4" type="ORF">SAMN05444380_12820</name>
</gene>
<sequence>MDLEILYEDNHLIAVNKSNSDLVQGDETGDEALNDKVKAYLKQKYNKPGNVFLGVVHRLDRPVSGVVLFARTSKALSRMNKLFQEKEVKKTYWAIVKNLPPDEEGQLKHFILKDSIKNKSYALHKKRPGSKEGILNYRLISSSANYHLLEVDLKTGRHHQIRCQLAKIGCPIKGDLKYGFPRSNPNGGISLHSRRLEFVHPIKKEVVVIEAPVPVNEPLWNAFENVII</sequence>